<dbReference type="InterPro" id="IPR014208">
    <property type="entry name" value="Spore_III_D"/>
</dbReference>
<dbReference type="eggNOG" id="COG1609">
    <property type="taxonomic scope" value="Bacteria"/>
</dbReference>
<dbReference type="HOGENOM" id="CLU_3062688_0_0_9"/>
<dbReference type="AlphaFoldDB" id="C9L5C3"/>
<sequence length="54" mass="6399">MTKHKDVTERLQQLNPALAYSARKVLDVNKSERHIRGGLATREKYLHQQEQRKK</sequence>
<name>C9L5C3_BLAHA</name>
<protein>
    <recommendedName>
        <fullName evidence="3">Sporulation protein</fullName>
    </recommendedName>
</protein>
<dbReference type="EMBL" id="ABYU02000011">
    <property type="protein sequence ID" value="EEX22355.1"/>
    <property type="molecule type" value="Genomic_DNA"/>
</dbReference>
<accession>C9L5C3</accession>
<organism evidence="1 2">
    <name type="scientific">Blautia hansenii DSM 20583</name>
    <dbReference type="NCBI Taxonomy" id="537007"/>
    <lineage>
        <taxon>Bacteria</taxon>
        <taxon>Bacillati</taxon>
        <taxon>Bacillota</taxon>
        <taxon>Clostridia</taxon>
        <taxon>Lachnospirales</taxon>
        <taxon>Lachnospiraceae</taxon>
        <taxon>Blautia</taxon>
    </lineage>
</organism>
<evidence type="ECO:0000313" key="2">
    <source>
        <dbReference type="Proteomes" id="UP000003755"/>
    </source>
</evidence>
<evidence type="ECO:0000313" key="1">
    <source>
        <dbReference type="EMBL" id="EEX22355.1"/>
    </source>
</evidence>
<gene>
    <name evidence="1" type="ORF">BLAHAN_04573</name>
</gene>
<dbReference type="STRING" id="537007.BLAHAN_04573"/>
<comment type="caution">
    <text evidence="1">The sequence shown here is derived from an EMBL/GenBank/DDBJ whole genome shotgun (WGS) entry which is preliminary data.</text>
</comment>
<dbReference type="Proteomes" id="UP000003755">
    <property type="component" value="Unassembled WGS sequence"/>
</dbReference>
<dbReference type="Pfam" id="PF12116">
    <property type="entry name" value="SpoIIID"/>
    <property type="match status" value="1"/>
</dbReference>
<dbReference type="KEGG" id="bhan:CGC63_01935"/>
<evidence type="ECO:0008006" key="3">
    <source>
        <dbReference type="Google" id="ProtNLM"/>
    </source>
</evidence>
<reference evidence="1" key="1">
    <citation type="submission" date="2009-09" db="EMBL/GenBank/DDBJ databases">
        <authorList>
            <person name="Weinstock G."/>
            <person name="Sodergren E."/>
            <person name="Clifton S."/>
            <person name="Fulton L."/>
            <person name="Fulton B."/>
            <person name="Courtney L."/>
            <person name="Fronick C."/>
            <person name="Harrison M."/>
            <person name="Strong C."/>
            <person name="Farmer C."/>
            <person name="Delahaunty K."/>
            <person name="Markovic C."/>
            <person name="Hall O."/>
            <person name="Minx P."/>
            <person name="Tomlinson C."/>
            <person name="Mitreva M."/>
            <person name="Nelson J."/>
            <person name="Hou S."/>
            <person name="Wollam A."/>
            <person name="Pepin K.H."/>
            <person name="Johnson M."/>
            <person name="Bhonagiri V."/>
            <person name="Nash W.E."/>
            <person name="Warren W."/>
            <person name="Chinwalla A."/>
            <person name="Mardis E.R."/>
            <person name="Wilson R.K."/>
        </authorList>
    </citation>
    <scope>NUCLEOTIDE SEQUENCE [LARGE SCALE GENOMIC DNA]</scope>
    <source>
        <strain evidence="1">DSM 20583</strain>
    </source>
</reference>
<keyword evidence="2" id="KW-1185">Reference proteome</keyword>
<proteinExistence type="predicted"/>